<protein>
    <submittedName>
        <fullName evidence="2">Uncharacterized protein</fullName>
    </submittedName>
</protein>
<dbReference type="RefSeq" id="XP_033588707.1">
    <property type="nucleotide sequence ID" value="XM_033729883.1"/>
</dbReference>
<accession>A0A6A6PSD4</accession>
<reference evidence="2" key="1">
    <citation type="journal article" date="2020" name="Stud. Mycol.">
        <title>101 Dothideomycetes genomes: a test case for predicting lifestyles and emergence of pathogens.</title>
        <authorList>
            <person name="Haridas S."/>
            <person name="Albert R."/>
            <person name="Binder M."/>
            <person name="Bloem J."/>
            <person name="Labutti K."/>
            <person name="Salamov A."/>
            <person name="Andreopoulos B."/>
            <person name="Baker S."/>
            <person name="Barry K."/>
            <person name="Bills G."/>
            <person name="Bluhm B."/>
            <person name="Cannon C."/>
            <person name="Castanera R."/>
            <person name="Culley D."/>
            <person name="Daum C."/>
            <person name="Ezra D."/>
            <person name="Gonzalez J."/>
            <person name="Henrissat B."/>
            <person name="Kuo A."/>
            <person name="Liang C."/>
            <person name="Lipzen A."/>
            <person name="Lutzoni F."/>
            <person name="Magnuson J."/>
            <person name="Mondo S."/>
            <person name="Nolan M."/>
            <person name="Ohm R."/>
            <person name="Pangilinan J."/>
            <person name="Park H.-J."/>
            <person name="Ramirez L."/>
            <person name="Alfaro M."/>
            <person name="Sun H."/>
            <person name="Tritt A."/>
            <person name="Yoshinaga Y."/>
            <person name="Zwiers L.-H."/>
            <person name="Turgeon B."/>
            <person name="Goodwin S."/>
            <person name="Spatafora J."/>
            <person name="Crous P."/>
            <person name="Grigoriev I."/>
        </authorList>
    </citation>
    <scope>NUCLEOTIDE SEQUENCE</scope>
    <source>
        <strain evidence="2">CBS 113389</strain>
    </source>
</reference>
<evidence type="ECO:0000313" key="3">
    <source>
        <dbReference type="Proteomes" id="UP000799767"/>
    </source>
</evidence>
<evidence type="ECO:0000313" key="2">
    <source>
        <dbReference type="EMBL" id="KAF2482137.1"/>
    </source>
</evidence>
<dbReference type="GeneID" id="54470885"/>
<gene>
    <name evidence="2" type="ORF">BDY17DRAFT_178201</name>
</gene>
<organism evidence="2 3">
    <name type="scientific">Neohortaea acidophila</name>
    <dbReference type="NCBI Taxonomy" id="245834"/>
    <lineage>
        <taxon>Eukaryota</taxon>
        <taxon>Fungi</taxon>
        <taxon>Dikarya</taxon>
        <taxon>Ascomycota</taxon>
        <taxon>Pezizomycotina</taxon>
        <taxon>Dothideomycetes</taxon>
        <taxon>Dothideomycetidae</taxon>
        <taxon>Mycosphaerellales</taxon>
        <taxon>Teratosphaeriaceae</taxon>
        <taxon>Neohortaea</taxon>
    </lineage>
</organism>
<sequence length="172" mass="18484">MNGQCQVPGSMDGGRGCCSSIDFPVLARDGPTRDEVETARPPAGSEVRHVGRPFHLKHPCLPPETLADSAGEGVMQLICRRDGMCAPVAEFPHCTPLQSKQTSHKLATHDGSFTRSRGAKKERGSGNACNVPALLTGFRRRYLAWYLHRHRLSPNLATTGPHGVASLAPPLA</sequence>
<evidence type="ECO:0000256" key="1">
    <source>
        <dbReference type="SAM" id="MobiDB-lite"/>
    </source>
</evidence>
<keyword evidence="3" id="KW-1185">Reference proteome</keyword>
<name>A0A6A6PSD4_9PEZI</name>
<dbReference type="EMBL" id="MU001637">
    <property type="protein sequence ID" value="KAF2482137.1"/>
    <property type="molecule type" value="Genomic_DNA"/>
</dbReference>
<dbReference type="Proteomes" id="UP000799767">
    <property type="component" value="Unassembled WGS sequence"/>
</dbReference>
<dbReference type="AlphaFoldDB" id="A0A6A6PSD4"/>
<feature type="compositionally biased region" description="Polar residues" evidence="1">
    <location>
        <begin position="102"/>
        <end position="115"/>
    </location>
</feature>
<proteinExistence type="predicted"/>
<feature type="region of interest" description="Disordered" evidence="1">
    <location>
        <begin position="102"/>
        <end position="126"/>
    </location>
</feature>